<dbReference type="RefSeq" id="WP_163993621.1">
    <property type="nucleotide sequence ID" value="NZ_WUEY01000030.1"/>
</dbReference>
<comment type="caution">
    <text evidence="1">The sequence shown here is derived from an EMBL/GenBank/DDBJ whole genome shotgun (WGS) entry which is preliminary data.</text>
</comment>
<name>A0A6L9UJ33_9HYPH</name>
<dbReference type="EMBL" id="WUEY01000030">
    <property type="protein sequence ID" value="NEI74392.1"/>
    <property type="molecule type" value="Genomic_DNA"/>
</dbReference>
<accession>A0A6L9UJ33</accession>
<gene>
    <name evidence="1" type="ORF">GR212_33100</name>
</gene>
<dbReference type="AlphaFoldDB" id="A0A6L9UJ33"/>
<evidence type="ECO:0000313" key="2">
    <source>
        <dbReference type="Proteomes" id="UP000483035"/>
    </source>
</evidence>
<evidence type="ECO:0000313" key="1">
    <source>
        <dbReference type="EMBL" id="NEI74392.1"/>
    </source>
</evidence>
<reference evidence="1 2" key="1">
    <citation type="submission" date="2019-12" db="EMBL/GenBank/DDBJ databases">
        <title>Rhizobium genotypes associated with high levels of biological nitrogen fixation by grain legumes in a temperate-maritime cropping system.</title>
        <authorList>
            <person name="Maluk M."/>
            <person name="Francesc Ferrando Molina F."/>
            <person name="Lopez Del Egido L."/>
            <person name="Lafos M."/>
            <person name="Langarica-Fuentes A."/>
            <person name="Gebre Yohannes G."/>
            <person name="Young M.W."/>
            <person name="Martin P."/>
            <person name="Gantlett R."/>
            <person name="Kenicer G."/>
            <person name="Hawes C."/>
            <person name="Begg G.S."/>
            <person name="Quilliam R.S."/>
            <person name="Squire G.R."/>
            <person name="Poole P.S."/>
            <person name="Young P.W."/>
            <person name="Iannetta P.M."/>
            <person name="James E.K."/>
        </authorList>
    </citation>
    <scope>NUCLEOTIDE SEQUENCE [LARGE SCALE GENOMIC DNA]</scope>
    <source>
        <strain evidence="1 2">JHI1118</strain>
    </source>
</reference>
<protein>
    <submittedName>
        <fullName evidence="1">Uncharacterized protein</fullName>
    </submittedName>
</protein>
<sequence>MNDDFRLKLIRIREEKLAHRNELLELKMRTATAKEPTGDIDIDRMIAHEQLAIDNLDDAIARLN</sequence>
<proteinExistence type="predicted"/>
<dbReference type="Proteomes" id="UP000483035">
    <property type="component" value="Unassembled WGS sequence"/>
</dbReference>
<organism evidence="1 2">
    <name type="scientific">Rhizobium lusitanum</name>
    <dbReference type="NCBI Taxonomy" id="293958"/>
    <lineage>
        <taxon>Bacteria</taxon>
        <taxon>Pseudomonadati</taxon>
        <taxon>Pseudomonadota</taxon>
        <taxon>Alphaproteobacteria</taxon>
        <taxon>Hyphomicrobiales</taxon>
        <taxon>Rhizobiaceae</taxon>
        <taxon>Rhizobium/Agrobacterium group</taxon>
        <taxon>Rhizobium</taxon>
    </lineage>
</organism>